<dbReference type="Pfam" id="PF00892">
    <property type="entry name" value="EamA"/>
    <property type="match status" value="1"/>
</dbReference>
<dbReference type="AlphaFoldDB" id="A0A2J6X9N0"/>
<reference evidence="3 4" key="1">
    <citation type="submission" date="2018-01" db="EMBL/GenBank/DDBJ databases">
        <title>Metagenomic assembled genomes from two thermal pools in the Uzon Caldera, Kamchatka, Russia.</title>
        <authorList>
            <person name="Wilkins L."/>
            <person name="Ettinger C."/>
        </authorList>
    </citation>
    <scope>NUCLEOTIDE SEQUENCE [LARGE SCALE GENOMIC DNA]</scope>
    <source>
        <strain evidence="3">ARK-10</strain>
    </source>
</reference>
<dbReference type="SUPFAM" id="SSF103481">
    <property type="entry name" value="Multidrug resistance efflux transporter EmrE"/>
    <property type="match status" value="1"/>
</dbReference>
<feature type="transmembrane region" description="Helical" evidence="1">
    <location>
        <begin position="33"/>
        <end position="50"/>
    </location>
</feature>
<feature type="domain" description="EamA" evidence="2">
    <location>
        <begin position="2"/>
        <end position="50"/>
    </location>
</feature>
<dbReference type="InterPro" id="IPR037185">
    <property type="entry name" value="EmrE-like"/>
</dbReference>
<evidence type="ECO:0000313" key="3">
    <source>
        <dbReference type="EMBL" id="PMP84174.1"/>
    </source>
</evidence>
<feature type="non-terminal residue" evidence="3">
    <location>
        <position position="1"/>
    </location>
</feature>
<keyword evidence="1" id="KW-0472">Membrane</keyword>
<dbReference type="InterPro" id="IPR000620">
    <property type="entry name" value="EamA_dom"/>
</dbReference>
<comment type="caution">
    <text evidence="3">The sequence shown here is derived from an EMBL/GenBank/DDBJ whole genome shotgun (WGS) entry which is preliminary data.</text>
</comment>
<organism evidence="3 4">
    <name type="scientific">Caldisericum exile</name>
    <dbReference type="NCBI Taxonomy" id="693075"/>
    <lineage>
        <taxon>Bacteria</taxon>
        <taxon>Pseudomonadati</taxon>
        <taxon>Caldisericota/Cryosericota group</taxon>
        <taxon>Caldisericota</taxon>
        <taxon>Caldisericia</taxon>
        <taxon>Caldisericales</taxon>
        <taxon>Caldisericaceae</taxon>
        <taxon>Caldisericum</taxon>
    </lineage>
</organism>
<protein>
    <submittedName>
        <fullName evidence="3">EamA/RhaT family transporter</fullName>
    </submittedName>
</protein>
<gene>
    <name evidence="3" type="ORF">C0175_00510</name>
</gene>
<evidence type="ECO:0000256" key="1">
    <source>
        <dbReference type="SAM" id="Phobius"/>
    </source>
</evidence>
<evidence type="ECO:0000313" key="4">
    <source>
        <dbReference type="Proteomes" id="UP000236910"/>
    </source>
</evidence>
<proteinExistence type="predicted"/>
<dbReference type="EMBL" id="PNIX01000032">
    <property type="protein sequence ID" value="PMP84174.1"/>
    <property type="molecule type" value="Genomic_DNA"/>
</dbReference>
<feature type="transmembrane region" description="Helical" evidence="1">
    <location>
        <begin position="10"/>
        <end position="27"/>
    </location>
</feature>
<evidence type="ECO:0000259" key="2">
    <source>
        <dbReference type="Pfam" id="PF00892"/>
    </source>
</evidence>
<dbReference type="Proteomes" id="UP000236910">
    <property type="component" value="Unassembled WGS sequence"/>
</dbReference>
<keyword evidence="1" id="KW-1133">Transmembrane helix</keyword>
<accession>A0A2J6X9N0</accession>
<name>A0A2J6X9N0_9BACT</name>
<dbReference type="GO" id="GO:0016020">
    <property type="term" value="C:membrane"/>
    <property type="evidence" value="ECO:0007669"/>
    <property type="project" value="InterPro"/>
</dbReference>
<keyword evidence="1" id="KW-0812">Transmembrane</keyword>
<sequence length="57" mass="6174">SKFGAGKSSFVGYLVPFFSTLCGTLLLKEKLTIYAVLGGILILISSYFINRVNLKGD</sequence>